<dbReference type="EMBL" id="VWPJ01000023">
    <property type="protein sequence ID" value="KAA5604101.1"/>
    <property type="molecule type" value="Genomic_DNA"/>
</dbReference>
<dbReference type="SUPFAM" id="SSF55729">
    <property type="entry name" value="Acyl-CoA N-acyltransferases (Nat)"/>
    <property type="match status" value="1"/>
</dbReference>
<evidence type="ECO:0000256" key="2">
    <source>
        <dbReference type="ARBA" id="ARBA00023315"/>
    </source>
</evidence>
<gene>
    <name evidence="4" type="ORF">F1188_17580</name>
</gene>
<dbReference type="Gene3D" id="3.40.630.30">
    <property type="match status" value="1"/>
</dbReference>
<dbReference type="GO" id="GO:0016747">
    <property type="term" value="F:acyltransferase activity, transferring groups other than amino-acyl groups"/>
    <property type="evidence" value="ECO:0007669"/>
    <property type="project" value="InterPro"/>
</dbReference>
<sequence>MSIFLSHALAIRPFDRDAETTTLSTIWFDASMKAHPFIGEPRLVEQRTRIEAEYLPKAETWVACLGGEIVGFISLLDCFVGGLFIAPNRQGQGSGRALMAHALALKGELSLEVYTANEQACGFYRALGFTEISRRDVDDFGYPYPNATLRLRA</sequence>
<proteinExistence type="predicted"/>
<keyword evidence="1 4" id="KW-0808">Transferase</keyword>
<dbReference type="RefSeq" id="WP_150063757.1">
    <property type="nucleotide sequence ID" value="NZ_JACHII010000023.1"/>
</dbReference>
<accession>A0A5M6I760</accession>
<dbReference type="Proteomes" id="UP000324065">
    <property type="component" value="Unassembled WGS sequence"/>
</dbReference>
<evidence type="ECO:0000313" key="5">
    <source>
        <dbReference type="Proteomes" id="UP000324065"/>
    </source>
</evidence>
<protein>
    <submittedName>
        <fullName evidence="4">GNAT family N-acetyltransferase</fullName>
    </submittedName>
</protein>
<evidence type="ECO:0000259" key="3">
    <source>
        <dbReference type="PROSITE" id="PS51186"/>
    </source>
</evidence>
<keyword evidence="5" id="KW-1185">Reference proteome</keyword>
<dbReference type="PANTHER" id="PTHR43800:SF1">
    <property type="entry name" value="PEPTIDYL-LYSINE N-ACETYLTRANSFERASE YJAB"/>
    <property type="match status" value="1"/>
</dbReference>
<dbReference type="InterPro" id="IPR000182">
    <property type="entry name" value="GNAT_dom"/>
</dbReference>
<dbReference type="InterPro" id="IPR016181">
    <property type="entry name" value="Acyl_CoA_acyltransferase"/>
</dbReference>
<dbReference type="PROSITE" id="PS51186">
    <property type="entry name" value="GNAT"/>
    <property type="match status" value="1"/>
</dbReference>
<dbReference type="PANTHER" id="PTHR43800">
    <property type="entry name" value="PEPTIDYL-LYSINE N-ACETYLTRANSFERASE YJAB"/>
    <property type="match status" value="1"/>
</dbReference>
<dbReference type="AlphaFoldDB" id="A0A5M6I760"/>
<comment type="caution">
    <text evidence="4">The sequence shown here is derived from an EMBL/GenBank/DDBJ whole genome shotgun (WGS) entry which is preliminary data.</text>
</comment>
<feature type="domain" description="N-acetyltransferase" evidence="3">
    <location>
        <begin position="9"/>
        <end position="153"/>
    </location>
</feature>
<dbReference type="CDD" id="cd04301">
    <property type="entry name" value="NAT_SF"/>
    <property type="match status" value="1"/>
</dbReference>
<name>A0A5M6I760_9PROT</name>
<dbReference type="Pfam" id="PF13508">
    <property type="entry name" value="Acetyltransf_7"/>
    <property type="match status" value="1"/>
</dbReference>
<evidence type="ECO:0000256" key="1">
    <source>
        <dbReference type="ARBA" id="ARBA00022679"/>
    </source>
</evidence>
<keyword evidence="2" id="KW-0012">Acyltransferase</keyword>
<organism evidence="4 5">
    <name type="scientific">Roseospira marina</name>
    <dbReference type="NCBI Taxonomy" id="140057"/>
    <lineage>
        <taxon>Bacteria</taxon>
        <taxon>Pseudomonadati</taxon>
        <taxon>Pseudomonadota</taxon>
        <taxon>Alphaproteobacteria</taxon>
        <taxon>Rhodospirillales</taxon>
        <taxon>Rhodospirillaceae</taxon>
        <taxon>Roseospira</taxon>
    </lineage>
</organism>
<evidence type="ECO:0000313" key="4">
    <source>
        <dbReference type="EMBL" id="KAA5604101.1"/>
    </source>
</evidence>
<reference evidence="4 5" key="1">
    <citation type="submission" date="2019-09" db="EMBL/GenBank/DDBJ databases">
        <title>Genome sequence of Roseospira marina, one of the more divergent members of the non-sulfur purple photosynthetic bacterial family, the Rhodospirillaceae.</title>
        <authorList>
            <person name="Meyer T."/>
            <person name="Kyndt J."/>
        </authorList>
    </citation>
    <scope>NUCLEOTIDE SEQUENCE [LARGE SCALE GENOMIC DNA]</scope>
    <source>
        <strain evidence="4 5">DSM 15113</strain>
    </source>
</reference>
<dbReference type="OrthoDB" id="9797417at2"/>